<reference evidence="1" key="2">
    <citation type="journal article" date="2015" name="Fish Shellfish Immunol.">
        <title>Early steps in the European eel (Anguilla anguilla)-Vibrio vulnificus interaction in the gills: Role of the RtxA13 toxin.</title>
        <authorList>
            <person name="Callol A."/>
            <person name="Pajuelo D."/>
            <person name="Ebbesson L."/>
            <person name="Teles M."/>
            <person name="MacKenzie S."/>
            <person name="Amaro C."/>
        </authorList>
    </citation>
    <scope>NUCLEOTIDE SEQUENCE</scope>
</reference>
<organism evidence="1">
    <name type="scientific">Anguilla anguilla</name>
    <name type="common">European freshwater eel</name>
    <name type="synonym">Muraena anguilla</name>
    <dbReference type="NCBI Taxonomy" id="7936"/>
    <lineage>
        <taxon>Eukaryota</taxon>
        <taxon>Metazoa</taxon>
        <taxon>Chordata</taxon>
        <taxon>Craniata</taxon>
        <taxon>Vertebrata</taxon>
        <taxon>Euteleostomi</taxon>
        <taxon>Actinopterygii</taxon>
        <taxon>Neopterygii</taxon>
        <taxon>Teleostei</taxon>
        <taxon>Anguilliformes</taxon>
        <taxon>Anguillidae</taxon>
        <taxon>Anguilla</taxon>
    </lineage>
</organism>
<dbReference type="AlphaFoldDB" id="A0A0E9VAD8"/>
<dbReference type="EMBL" id="GBXM01034169">
    <property type="protein sequence ID" value="JAH74408.1"/>
    <property type="molecule type" value="Transcribed_RNA"/>
</dbReference>
<proteinExistence type="predicted"/>
<reference evidence="1" key="1">
    <citation type="submission" date="2014-11" db="EMBL/GenBank/DDBJ databases">
        <authorList>
            <person name="Amaro Gonzalez C."/>
        </authorList>
    </citation>
    <scope>NUCLEOTIDE SEQUENCE</scope>
</reference>
<protein>
    <submittedName>
        <fullName evidence="1">Uncharacterized protein</fullName>
    </submittedName>
</protein>
<sequence>MMSSDNFTALIHYCICLSCLPSLCRGIGIANIILSLSII</sequence>
<dbReference type="EMBL" id="GBXM01033591">
    <property type="protein sequence ID" value="JAH74986.1"/>
    <property type="molecule type" value="Transcribed_RNA"/>
</dbReference>
<name>A0A0E9VAD8_ANGAN</name>
<evidence type="ECO:0000313" key="1">
    <source>
        <dbReference type="EMBL" id="JAH74986.1"/>
    </source>
</evidence>
<accession>A0A0E9VAD8</accession>